<feature type="non-terminal residue" evidence="9">
    <location>
        <position position="373"/>
    </location>
</feature>
<comment type="similarity">
    <text evidence="6">Belongs to the histidinol dehydrogenase family.</text>
</comment>
<dbReference type="SUPFAM" id="SSF53720">
    <property type="entry name" value="ALDH-like"/>
    <property type="match status" value="1"/>
</dbReference>
<dbReference type="PRINTS" id="PR00083">
    <property type="entry name" value="HOLDHDRGNASE"/>
</dbReference>
<accession>A0AAD4XIW7</accession>
<dbReference type="Pfam" id="PF00815">
    <property type="entry name" value="Histidinol_dh"/>
    <property type="match status" value="1"/>
</dbReference>
<evidence type="ECO:0000256" key="7">
    <source>
        <dbReference type="SAM" id="Phobius"/>
    </source>
</evidence>
<evidence type="ECO:0000256" key="3">
    <source>
        <dbReference type="ARBA" id="ARBA00022723"/>
    </source>
</evidence>
<name>A0AAD4XIW7_9MAGN</name>
<keyword evidence="4" id="KW-0862">Zinc</keyword>
<keyword evidence="7" id="KW-1133">Transmembrane helix</keyword>
<dbReference type="PROSITE" id="PS00611">
    <property type="entry name" value="HISOL_DEHYDROGENASE"/>
    <property type="match status" value="1"/>
</dbReference>
<keyword evidence="3" id="KW-0479">Metal-binding</keyword>
<dbReference type="FunFam" id="3.40.50.1980:FF:000011">
    <property type="entry name" value="Histidinol dehydrogenase, chloroplastic"/>
    <property type="match status" value="1"/>
</dbReference>
<comment type="cofactor">
    <cofactor evidence="1">
        <name>Zn(2+)</name>
        <dbReference type="ChEBI" id="CHEBI:29105"/>
    </cofactor>
</comment>
<dbReference type="Gene3D" id="1.20.5.1300">
    <property type="match status" value="1"/>
</dbReference>
<keyword evidence="7" id="KW-0812">Transmembrane</keyword>
<dbReference type="Gene3D" id="1.50.10.130">
    <property type="entry name" value="Terpene synthase, N-terminal domain"/>
    <property type="match status" value="1"/>
</dbReference>
<evidence type="ECO:0000256" key="6">
    <source>
        <dbReference type="RuleBase" id="RU004175"/>
    </source>
</evidence>
<dbReference type="GO" id="GO:0010333">
    <property type="term" value="F:terpene synthase activity"/>
    <property type="evidence" value="ECO:0007669"/>
    <property type="project" value="InterPro"/>
</dbReference>
<feature type="domain" description="Terpene synthase N-terminal" evidence="8">
    <location>
        <begin position="313"/>
        <end position="366"/>
    </location>
</feature>
<dbReference type="GO" id="GO:0051287">
    <property type="term" value="F:NAD binding"/>
    <property type="evidence" value="ECO:0007669"/>
    <property type="project" value="InterPro"/>
</dbReference>
<evidence type="ECO:0000313" key="9">
    <source>
        <dbReference type="EMBL" id="KAI3921558.1"/>
    </source>
</evidence>
<evidence type="ECO:0000256" key="1">
    <source>
        <dbReference type="ARBA" id="ARBA00001947"/>
    </source>
</evidence>
<dbReference type="NCBIfam" id="TIGR00069">
    <property type="entry name" value="hisD"/>
    <property type="match status" value="1"/>
</dbReference>
<dbReference type="InterPro" id="IPR001906">
    <property type="entry name" value="Terpene_synth_N"/>
</dbReference>
<evidence type="ECO:0000256" key="2">
    <source>
        <dbReference type="ARBA" id="ARBA00004940"/>
    </source>
</evidence>
<dbReference type="Pfam" id="PF01397">
    <property type="entry name" value="Terpene_synth"/>
    <property type="match status" value="1"/>
</dbReference>
<dbReference type="Gene3D" id="3.40.50.1980">
    <property type="entry name" value="Nitrogenase molybdenum iron protein domain"/>
    <property type="match status" value="2"/>
</dbReference>
<dbReference type="Proteomes" id="UP001202328">
    <property type="component" value="Unassembled WGS sequence"/>
</dbReference>
<dbReference type="GO" id="GO:0009570">
    <property type="term" value="C:chloroplast stroma"/>
    <property type="evidence" value="ECO:0007669"/>
    <property type="project" value="TreeGrafter"/>
</dbReference>
<evidence type="ECO:0000259" key="8">
    <source>
        <dbReference type="Pfam" id="PF01397"/>
    </source>
</evidence>
<comment type="caution">
    <text evidence="9">The sequence shown here is derived from an EMBL/GenBank/DDBJ whole genome shotgun (WGS) entry which is preliminary data.</text>
</comment>
<reference evidence="9" key="1">
    <citation type="submission" date="2022-04" db="EMBL/GenBank/DDBJ databases">
        <title>A functionally conserved STORR gene fusion in Papaver species that diverged 16.8 million years ago.</title>
        <authorList>
            <person name="Catania T."/>
        </authorList>
    </citation>
    <scope>NUCLEOTIDE SEQUENCE</scope>
    <source>
        <strain evidence="9">S-188037</strain>
    </source>
</reference>
<dbReference type="InterPro" id="IPR008930">
    <property type="entry name" value="Terpenoid_cyclase/PrenylTrfase"/>
</dbReference>
<dbReference type="InterPro" id="IPR036965">
    <property type="entry name" value="Terpene_synth_N_sf"/>
</dbReference>
<evidence type="ECO:0000256" key="5">
    <source>
        <dbReference type="ARBA" id="ARBA00023002"/>
    </source>
</evidence>
<dbReference type="AlphaFoldDB" id="A0AAD4XIW7"/>
<dbReference type="PANTHER" id="PTHR21256">
    <property type="entry name" value="HISTIDINOL DEHYDROGENASE HDH"/>
    <property type="match status" value="1"/>
</dbReference>
<dbReference type="SUPFAM" id="SSF48239">
    <property type="entry name" value="Terpenoid cyclases/Protein prenyltransferases"/>
    <property type="match status" value="1"/>
</dbReference>
<sequence>VLYCAKKAGVTHILKAGGAQAISAMAWGTSSCPKVEKIFGPGNQYVTAAKMILQNSEAMVSIDMPAGPSEVLVIADKHASPAHIAADLLSQAEHGPDSQVVLVIAGDGVDVEAIEKEISSQCQSLPRGDFASKALAHSFTVFARDMVEAISFSNLYAPEHLIMNVKDAENWEEFIENAGSIFLGPWTPESMGDYASGTNHVLPTYGYSRMYSGVSLDSFLKFITVQSLTEEGLKLLGPHVGPSMKTWVFTAQHTGRTEKLQLFQFLLYDPSVVVSKQPGYVHYQPTIWDYTFVESQMWIVIISNIVILDLSIADVFIVYMDKNGFKEHLSEDVKGMLSLYEAAHLALEGESILEEAILFTKTKLAQGINFKIK</sequence>
<dbReference type="GO" id="GO:0000105">
    <property type="term" value="P:L-histidine biosynthetic process"/>
    <property type="evidence" value="ECO:0007669"/>
    <property type="project" value="TreeGrafter"/>
</dbReference>
<protein>
    <recommendedName>
        <fullName evidence="8">Terpene synthase N-terminal domain-containing protein</fullName>
    </recommendedName>
</protein>
<comment type="pathway">
    <text evidence="2">Amino-acid biosynthesis; L-histidine biosynthesis; L-histidine from 5-phospho-alpha-D-ribose 1-diphosphate: step 9/9.</text>
</comment>
<proteinExistence type="inferred from homology"/>
<dbReference type="GO" id="GO:0046872">
    <property type="term" value="F:metal ion binding"/>
    <property type="evidence" value="ECO:0007669"/>
    <property type="project" value="UniProtKB-KW"/>
</dbReference>
<feature type="transmembrane region" description="Helical" evidence="7">
    <location>
        <begin position="297"/>
        <end position="319"/>
    </location>
</feature>
<organism evidence="9 10">
    <name type="scientific">Papaver atlanticum</name>
    <dbReference type="NCBI Taxonomy" id="357466"/>
    <lineage>
        <taxon>Eukaryota</taxon>
        <taxon>Viridiplantae</taxon>
        <taxon>Streptophyta</taxon>
        <taxon>Embryophyta</taxon>
        <taxon>Tracheophyta</taxon>
        <taxon>Spermatophyta</taxon>
        <taxon>Magnoliopsida</taxon>
        <taxon>Ranunculales</taxon>
        <taxon>Papaveraceae</taxon>
        <taxon>Papaveroideae</taxon>
        <taxon>Papaver</taxon>
    </lineage>
</organism>
<dbReference type="InterPro" id="IPR016161">
    <property type="entry name" value="Ald_DH/histidinol_DH"/>
</dbReference>
<keyword evidence="5" id="KW-0560">Oxidoreductase</keyword>
<dbReference type="EMBL" id="JAJJMB010008687">
    <property type="protein sequence ID" value="KAI3921558.1"/>
    <property type="molecule type" value="Genomic_DNA"/>
</dbReference>
<dbReference type="InterPro" id="IPR001692">
    <property type="entry name" value="Histidinol_DH_CS"/>
</dbReference>
<dbReference type="GO" id="GO:0004399">
    <property type="term" value="F:histidinol dehydrogenase activity"/>
    <property type="evidence" value="ECO:0007669"/>
    <property type="project" value="TreeGrafter"/>
</dbReference>
<dbReference type="PANTHER" id="PTHR21256:SF2">
    <property type="entry name" value="HISTIDINE BIOSYNTHESIS TRIFUNCTIONAL PROTEIN"/>
    <property type="match status" value="1"/>
</dbReference>
<evidence type="ECO:0000256" key="4">
    <source>
        <dbReference type="ARBA" id="ARBA00022833"/>
    </source>
</evidence>
<dbReference type="GO" id="GO:0005829">
    <property type="term" value="C:cytosol"/>
    <property type="evidence" value="ECO:0007669"/>
    <property type="project" value="TreeGrafter"/>
</dbReference>
<evidence type="ECO:0000313" key="10">
    <source>
        <dbReference type="Proteomes" id="UP001202328"/>
    </source>
</evidence>
<keyword evidence="7" id="KW-0472">Membrane</keyword>
<keyword evidence="10" id="KW-1185">Reference proteome</keyword>
<dbReference type="InterPro" id="IPR012131">
    <property type="entry name" value="Hstdl_DH"/>
</dbReference>
<dbReference type="CDD" id="cd06572">
    <property type="entry name" value="Histidinol_dh"/>
    <property type="match status" value="1"/>
</dbReference>
<gene>
    <name evidence="9" type="ORF">MKW98_013492</name>
</gene>